<dbReference type="OrthoDB" id="5813431at2"/>
<organism evidence="2 3">
    <name type="scientific">Photobacterium marinum</name>
    <dbReference type="NCBI Taxonomy" id="1056511"/>
    <lineage>
        <taxon>Bacteria</taxon>
        <taxon>Pseudomonadati</taxon>
        <taxon>Pseudomonadota</taxon>
        <taxon>Gammaproteobacteria</taxon>
        <taxon>Vibrionales</taxon>
        <taxon>Vibrionaceae</taxon>
        <taxon>Photobacterium</taxon>
    </lineage>
</organism>
<dbReference type="PATRIC" id="fig|1056511.3.peg.1169"/>
<feature type="signal peptide" evidence="1">
    <location>
        <begin position="1"/>
        <end position="23"/>
    </location>
</feature>
<accession>L8JGU4</accession>
<dbReference type="AlphaFoldDB" id="L8JGU4"/>
<keyword evidence="1" id="KW-0732">Signal</keyword>
<proteinExistence type="predicted"/>
<protein>
    <submittedName>
        <fullName evidence="2">Uncharacterized protein</fullName>
    </submittedName>
</protein>
<gene>
    <name evidence="2" type="ORF">C942_04340</name>
</gene>
<comment type="caution">
    <text evidence="2">The sequence shown here is derived from an EMBL/GenBank/DDBJ whole genome shotgun (WGS) entry which is preliminary data.</text>
</comment>
<keyword evidence="3" id="KW-1185">Reference proteome</keyword>
<feature type="chain" id="PRO_5003993214" evidence="1">
    <location>
        <begin position="24"/>
        <end position="195"/>
    </location>
</feature>
<name>L8JGU4_9GAMM</name>
<evidence type="ECO:0000256" key="1">
    <source>
        <dbReference type="SAM" id="SignalP"/>
    </source>
</evidence>
<dbReference type="Proteomes" id="UP000011134">
    <property type="component" value="Unassembled WGS sequence"/>
</dbReference>
<sequence length="195" mass="21748">MKNVLLATALTALLSLSSFYATAETEPVTFQDIPEVMAEFYSAKVFRKKAFTLGRLPHPSEIGRDIPTYVADENGKPKLETENVISSDVVIARNPEPVSGAVFNEWLVPKEKWQETYGELPDQMRFMPFQRAKTIKAIPITDDILTLLGSEDGETAIIAVEWNEQGMTVYKDGYLTDGGYGIAPAEMTKTYEEID</sequence>
<dbReference type="RefSeq" id="WP_007463461.1">
    <property type="nucleotide sequence ID" value="NZ_AMZO01000006.1"/>
</dbReference>
<evidence type="ECO:0000313" key="3">
    <source>
        <dbReference type="Proteomes" id="UP000011134"/>
    </source>
</evidence>
<reference evidence="2 3" key="1">
    <citation type="submission" date="2012-12" db="EMBL/GenBank/DDBJ databases">
        <title>Genome Assembly of Photobacterium sp. AK15.</title>
        <authorList>
            <person name="Khatri I."/>
            <person name="Vaidya B."/>
            <person name="Srinivas T.N.R."/>
            <person name="Subramanian S."/>
            <person name="Pinnaka A."/>
        </authorList>
    </citation>
    <scope>NUCLEOTIDE SEQUENCE [LARGE SCALE GENOMIC DNA]</scope>
    <source>
        <strain evidence="2 3">AK15</strain>
    </source>
</reference>
<dbReference type="EMBL" id="AMZO01000006">
    <property type="protein sequence ID" value="ELR66642.1"/>
    <property type="molecule type" value="Genomic_DNA"/>
</dbReference>
<evidence type="ECO:0000313" key="2">
    <source>
        <dbReference type="EMBL" id="ELR66642.1"/>
    </source>
</evidence>